<reference evidence="1 2" key="1">
    <citation type="journal article" date="2023" name="Nucleic Acids Res.">
        <title>The hologenome of Daphnia magna reveals possible DNA methylation and microbiome-mediated evolution of the host genome.</title>
        <authorList>
            <person name="Chaturvedi A."/>
            <person name="Li X."/>
            <person name="Dhandapani V."/>
            <person name="Marshall H."/>
            <person name="Kissane S."/>
            <person name="Cuenca-Cambronero M."/>
            <person name="Asole G."/>
            <person name="Calvet F."/>
            <person name="Ruiz-Romero M."/>
            <person name="Marangio P."/>
            <person name="Guigo R."/>
            <person name="Rago D."/>
            <person name="Mirbahai L."/>
            <person name="Eastwood N."/>
            <person name="Colbourne J.K."/>
            <person name="Zhou J."/>
            <person name="Mallon E."/>
            <person name="Orsini L."/>
        </authorList>
    </citation>
    <scope>NUCLEOTIDE SEQUENCE [LARGE SCALE GENOMIC DNA]</scope>
    <source>
        <strain evidence="1">LRV0_1</strain>
    </source>
</reference>
<gene>
    <name evidence="1" type="ORF">OUZ56_000883</name>
</gene>
<name>A0ABR0A122_9CRUS</name>
<comment type="caution">
    <text evidence="1">The sequence shown here is derived from an EMBL/GenBank/DDBJ whole genome shotgun (WGS) entry which is preliminary data.</text>
</comment>
<organism evidence="1 2">
    <name type="scientific">Daphnia magna</name>
    <dbReference type="NCBI Taxonomy" id="35525"/>
    <lineage>
        <taxon>Eukaryota</taxon>
        <taxon>Metazoa</taxon>
        <taxon>Ecdysozoa</taxon>
        <taxon>Arthropoda</taxon>
        <taxon>Crustacea</taxon>
        <taxon>Branchiopoda</taxon>
        <taxon>Diplostraca</taxon>
        <taxon>Cladocera</taxon>
        <taxon>Anomopoda</taxon>
        <taxon>Daphniidae</taxon>
        <taxon>Daphnia</taxon>
    </lineage>
</organism>
<dbReference type="Proteomes" id="UP001234178">
    <property type="component" value="Unassembled WGS sequence"/>
</dbReference>
<evidence type="ECO:0000313" key="1">
    <source>
        <dbReference type="EMBL" id="KAK4018843.1"/>
    </source>
</evidence>
<evidence type="ECO:0000313" key="2">
    <source>
        <dbReference type="Proteomes" id="UP001234178"/>
    </source>
</evidence>
<accession>A0ABR0A122</accession>
<dbReference type="EMBL" id="JAOYFB010000036">
    <property type="protein sequence ID" value="KAK4018843.1"/>
    <property type="molecule type" value="Genomic_DNA"/>
</dbReference>
<proteinExistence type="predicted"/>
<keyword evidence="2" id="KW-1185">Reference proteome</keyword>
<protein>
    <submittedName>
        <fullName evidence="1">Uncharacterized protein</fullName>
    </submittedName>
</protein>
<sequence>MAFAGSSGLEKLPEKEDKTKEECLFSFYGAGDPSRIFPQQNALLRVYMVVVGYAAPAVKCFTILTQMAD</sequence>